<dbReference type="SMART" id="SM00448">
    <property type="entry name" value="REC"/>
    <property type="match status" value="1"/>
</dbReference>
<dbReference type="PANTHER" id="PTHR43719">
    <property type="entry name" value="TWO-COMPONENT HISTIDINE KINASE"/>
    <property type="match status" value="1"/>
</dbReference>
<dbReference type="PANTHER" id="PTHR43719:SF28">
    <property type="entry name" value="PEROXIDE STRESS-ACTIVATED HISTIDINE KINASE MAK1-RELATED"/>
    <property type="match status" value="1"/>
</dbReference>
<evidence type="ECO:0000259" key="5">
    <source>
        <dbReference type="PROSITE" id="PS50110"/>
    </source>
</evidence>
<evidence type="ECO:0000256" key="2">
    <source>
        <dbReference type="PROSITE-ProRule" id="PRU00169"/>
    </source>
</evidence>
<dbReference type="Pfam" id="PF00072">
    <property type="entry name" value="Response_reg"/>
    <property type="match status" value="1"/>
</dbReference>
<sequence length="939" mass="109190">MFKNKTGQSGIKLIFGTNIIQSSWWIIQAIQMHKPINYLLCFLQIGSLLLKIIQTILILQNKEQKLIVHVITLLYSIIQIESYQILAPTHQLDNFIISLLLFITYTEYLKLAVQKFSYICKFGIPCYLMCKIIWELIESFSYFSIECLVIIIIVSIHILIKKDIELTKLDQNFENKLIDCQQNKNNQKESPFVQLNKTIQAEIKSQSQNSNVQSAKNSFSLLKELPSDQKLSQYSNLTSLSKSKQFNKTLLYQENSLLQFYQNLINLYPYGILMLNQQQQITYINNKCEKILECQGAEMVLEKIRSCVNDAKMEENIQDSSSSNSHIDKKKKPLFNQDVLKQIVRNLQSKNLYIDVFDIILQPFKYYKNLDLNDESSNNKEINQKSFNQQLFIYEWLFKSNIIQEKQTKKIKLIIIPTTMINIQQEYFPSPSQVKFSTKNCLQGNEQEPNVLLIIIKNISNKHHYQNLKDQQIIHHSLIKSFSHELRTPLNSCQQMLTLMRNGNKTKNFLEQLDLAQCSISLLTNQINDILDYAAIQTNQFSYHYTTFQLQSIIADIESLYKQQMSHKNIKFKIKATQILTNIMIYNDKQRIFQILINLLNNAIKFTQEGGFVKINFTEVENCFINIKVKDNGIGIKKNRLLEIQNRLRDIQDFGAILKQNTEYNRPGLGLTIASKLVKGLINSNDNQLRIFSKENKGTVIQFQIQNKQQNIYASSHPNSQQTGRFNQIGNQYTFSERKSDDQIIFKSSLSNQKIQNVESFEQQSSSYNNTSRLNDKDEQSVIFLPNSPNYFSHQIVHQNIIKQSNICLNCTHVLIVDDIPFNQIALKMILNHHNIIADQAFDGFQAIEKVKTKLQQHCQIYKLIFMDIEMPGLDGFQASKQILELTQQQSMIVICSAYDTKENFEKGQKMGIYSFLPKPIKKDELEVLLNAIFNLKSQ</sequence>
<dbReference type="CDD" id="cd17546">
    <property type="entry name" value="REC_hyHK_CKI1_RcsC-like"/>
    <property type="match status" value="1"/>
</dbReference>
<dbReference type="OrthoDB" id="619139at2759"/>
<proteinExistence type="predicted"/>
<evidence type="ECO:0000313" key="6">
    <source>
        <dbReference type="EMBL" id="CAD8119962.1"/>
    </source>
</evidence>
<feature type="domain" description="Response regulatory" evidence="5">
    <location>
        <begin position="813"/>
        <end position="934"/>
    </location>
</feature>
<dbReference type="CDD" id="cd00082">
    <property type="entry name" value="HisKA"/>
    <property type="match status" value="1"/>
</dbReference>
<comment type="caution">
    <text evidence="6">The sequence shown here is derived from an EMBL/GenBank/DDBJ whole genome shotgun (WGS) entry which is preliminary data.</text>
</comment>
<dbReference type="Pfam" id="PF00512">
    <property type="entry name" value="HisKA"/>
    <property type="match status" value="1"/>
</dbReference>
<protein>
    <submittedName>
        <fullName evidence="6">Uncharacterized protein</fullName>
    </submittedName>
</protein>
<organism evidence="6 7">
    <name type="scientific">Paramecium sonneborni</name>
    <dbReference type="NCBI Taxonomy" id="65129"/>
    <lineage>
        <taxon>Eukaryota</taxon>
        <taxon>Sar</taxon>
        <taxon>Alveolata</taxon>
        <taxon>Ciliophora</taxon>
        <taxon>Intramacronucleata</taxon>
        <taxon>Oligohymenophorea</taxon>
        <taxon>Peniculida</taxon>
        <taxon>Parameciidae</taxon>
        <taxon>Paramecium</taxon>
    </lineage>
</organism>
<feature type="transmembrane region" description="Helical" evidence="3">
    <location>
        <begin position="140"/>
        <end position="160"/>
    </location>
</feature>
<feature type="modified residue" description="4-aspartylphosphate" evidence="2">
    <location>
        <position position="868"/>
    </location>
</feature>
<feature type="transmembrane region" description="Helical" evidence="3">
    <location>
        <begin position="36"/>
        <end position="59"/>
    </location>
</feature>
<dbReference type="InterPro" id="IPR003594">
    <property type="entry name" value="HATPase_dom"/>
</dbReference>
<accession>A0A8S1QYQ7</accession>
<evidence type="ECO:0000256" key="3">
    <source>
        <dbReference type="SAM" id="Phobius"/>
    </source>
</evidence>
<feature type="transmembrane region" description="Helical" evidence="3">
    <location>
        <begin position="12"/>
        <end position="30"/>
    </location>
</feature>
<dbReference type="AlphaFoldDB" id="A0A8S1QYQ7"/>
<dbReference type="GO" id="GO:0000155">
    <property type="term" value="F:phosphorelay sensor kinase activity"/>
    <property type="evidence" value="ECO:0007669"/>
    <property type="project" value="InterPro"/>
</dbReference>
<keyword evidence="3" id="KW-0472">Membrane</keyword>
<keyword evidence="3" id="KW-0812">Transmembrane</keyword>
<dbReference type="InterPro" id="IPR005467">
    <property type="entry name" value="His_kinase_dom"/>
</dbReference>
<dbReference type="PROSITE" id="PS50110">
    <property type="entry name" value="RESPONSE_REGULATORY"/>
    <property type="match status" value="1"/>
</dbReference>
<dbReference type="InterPro" id="IPR050956">
    <property type="entry name" value="2C_system_His_kinase"/>
</dbReference>
<dbReference type="InterPro" id="IPR003661">
    <property type="entry name" value="HisK_dim/P_dom"/>
</dbReference>
<evidence type="ECO:0000256" key="1">
    <source>
        <dbReference type="ARBA" id="ARBA00022553"/>
    </source>
</evidence>
<evidence type="ECO:0000313" key="7">
    <source>
        <dbReference type="Proteomes" id="UP000692954"/>
    </source>
</evidence>
<evidence type="ECO:0000259" key="4">
    <source>
        <dbReference type="PROSITE" id="PS50109"/>
    </source>
</evidence>
<dbReference type="PROSITE" id="PS50109">
    <property type="entry name" value="HIS_KIN"/>
    <property type="match status" value="1"/>
</dbReference>
<dbReference type="Proteomes" id="UP000692954">
    <property type="component" value="Unassembled WGS sequence"/>
</dbReference>
<keyword evidence="1 2" id="KW-0597">Phosphoprotein</keyword>
<dbReference type="EMBL" id="CAJJDN010000123">
    <property type="protein sequence ID" value="CAD8119962.1"/>
    <property type="molecule type" value="Genomic_DNA"/>
</dbReference>
<keyword evidence="3" id="KW-1133">Transmembrane helix</keyword>
<feature type="domain" description="Histidine kinase" evidence="4">
    <location>
        <begin position="481"/>
        <end position="709"/>
    </location>
</feature>
<feature type="transmembrane region" description="Helical" evidence="3">
    <location>
        <begin position="66"/>
        <end position="86"/>
    </location>
</feature>
<keyword evidence="7" id="KW-1185">Reference proteome</keyword>
<reference evidence="6" key="1">
    <citation type="submission" date="2021-01" db="EMBL/GenBank/DDBJ databases">
        <authorList>
            <consortium name="Genoscope - CEA"/>
            <person name="William W."/>
        </authorList>
    </citation>
    <scope>NUCLEOTIDE SEQUENCE</scope>
</reference>
<dbReference type="InterPro" id="IPR001789">
    <property type="entry name" value="Sig_transdc_resp-reg_receiver"/>
</dbReference>
<gene>
    <name evidence="6" type="ORF">PSON_ATCC_30995.1.T1230139</name>
</gene>
<dbReference type="SMART" id="SM00387">
    <property type="entry name" value="HATPase_c"/>
    <property type="match status" value="1"/>
</dbReference>
<name>A0A8S1QYQ7_9CILI</name>
<dbReference type="Pfam" id="PF02518">
    <property type="entry name" value="HATPase_c"/>
    <property type="match status" value="1"/>
</dbReference>
<feature type="transmembrane region" description="Helical" evidence="3">
    <location>
        <begin position="92"/>
        <end position="109"/>
    </location>
</feature>
<dbReference type="SMART" id="SM00388">
    <property type="entry name" value="HisKA"/>
    <property type="match status" value="1"/>
</dbReference>